<dbReference type="RefSeq" id="WP_100923271.1">
    <property type="nucleotide sequence ID" value="NZ_CP020372.1"/>
</dbReference>
<keyword evidence="3" id="KW-0614">Plasmid</keyword>
<sequence length="242" mass="26136">MSASATRTALLAVLLATGAAAAAPDGTPAAAPQADQEPAPKLTQAQQLVFANDLMQKVPAGSVPEYRFTRHGKDLPDYQDRVIVTVTRVADDGKRDLQFDFLSGGHHLDFQPATAYRGNPVPIQFLERDIKELAAATEGASGYFRNRLRAAFAKAQSEPVKIPLGGQEVPGVRITLKPFAGDPNSARFKDYADKGYEFLFSEQVPGGLYQISTRVPSAGSDAPLIEEQLTFHHRNPDTPIAH</sequence>
<keyword evidence="4" id="KW-1185">Reference proteome</keyword>
<feature type="signal peptide" evidence="2">
    <location>
        <begin position="1"/>
        <end position="22"/>
    </location>
</feature>
<organism evidence="3 4">
    <name type="scientific">Candidatus Thiodictyon syntrophicum</name>
    <dbReference type="NCBI Taxonomy" id="1166950"/>
    <lineage>
        <taxon>Bacteria</taxon>
        <taxon>Pseudomonadati</taxon>
        <taxon>Pseudomonadota</taxon>
        <taxon>Gammaproteobacteria</taxon>
        <taxon>Chromatiales</taxon>
        <taxon>Chromatiaceae</taxon>
        <taxon>Thiodictyon</taxon>
    </lineage>
</organism>
<feature type="region of interest" description="Disordered" evidence="1">
    <location>
        <begin position="23"/>
        <end position="42"/>
    </location>
</feature>
<gene>
    <name evidence="3" type="ORF">THSYN_32740</name>
</gene>
<name>A0A2K8UJB4_9GAMM</name>
<reference evidence="3 4" key="1">
    <citation type="submission" date="2017-03" db="EMBL/GenBank/DDBJ databases">
        <title>Complete genome sequence of Candidatus 'Thiodictyon syntrophicum' sp. nov. strain Cad16T, a photolithoautotroph purple sulfur bacterium isolated from an alpine meromictic lake.</title>
        <authorList>
            <person name="Luedin S.M."/>
            <person name="Pothier J.F."/>
            <person name="Danza F."/>
            <person name="Storelli N."/>
            <person name="Wittwer M."/>
            <person name="Tonolla M."/>
        </authorList>
    </citation>
    <scope>NUCLEOTIDE SEQUENCE [LARGE SCALE GENOMIC DNA]</scope>
    <source>
        <strain evidence="3 4">Cad16T</strain>
        <plasmid evidence="4">Plasmid pts485</plasmid>
    </source>
</reference>
<dbReference type="InterPro" id="IPR006311">
    <property type="entry name" value="TAT_signal"/>
</dbReference>
<geneLocation type="plasmid" evidence="4">
    <name>pts485</name>
</geneLocation>
<feature type="chain" id="PRO_5014881738" description="DUF3298 domain-containing protein" evidence="2">
    <location>
        <begin position="23"/>
        <end position="242"/>
    </location>
</feature>
<evidence type="ECO:0008006" key="5">
    <source>
        <dbReference type="Google" id="ProtNLM"/>
    </source>
</evidence>
<dbReference type="AlphaFoldDB" id="A0A2K8UJB4"/>
<dbReference type="EMBL" id="CP020372">
    <property type="protein sequence ID" value="AUB85664.1"/>
    <property type="molecule type" value="Genomic_DNA"/>
</dbReference>
<protein>
    <recommendedName>
        <fullName evidence="5">DUF3298 domain-containing protein</fullName>
    </recommendedName>
</protein>
<evidence type="ECO:0000313" key="3">
    <source>
        <dbReference type="EMBL" id="AUB85664.1"/>
    </source>
</evidence>
<proteinExistence type="predicted"/>
<evidence type="ECO:0000256" key="1">
    <source>
        <dbReference type="SAM" id="MobiDB-lite"/>
    </source>
</evidence>
<keyword evidence="2" id="KW-0732">Signal</keyword>
<evidence type="ECO:0000256" key="2">
    <source>
        <dbReference type="SAM" id="SignalP"/>
    </source>
</evidence>
<dbReference type="OrthoDB" id="5801444at2"/>
<dbReference type="Proteomes" id="UP000232638">
    <property type="component" value="Plasmid pTs485"/>
</dbReference>
<dbReference type="PROSITE" id="PS51318">
    <property type="entry name" value="TAT"/>
    <property type="match status" value="1"/>
</dbReference>
<feature type="compositionally biased region" description="Low complexity" evidence="1">
    <location>
        <begin position="23"/>
        <end position="40"/>
    </location>
</feature>
<evidence type="ECO:0000313" key="4">
    <source>
        <dbReference type="Proteomes" id="UP000232638"/>
    </source>
</evidence>
<dbReference type="KEGG" id="tsy:THSYN_32740"/>
<accession>A0A2K8UJB4</accession>